<dbReference type="PANTHER" id="PTHR20994">
    <property type="entry name" value="ER MEMBRANE PROTEIN COMPLEX SUBUNIT 6"/>
    <property type="match status" value="1"/>
</dbReference>
<evidence type="ECO:0000256" key="5">
    <source>
        <dbReference type="ARBA" id="ARBA00022824"/>
    </source>
</evidence>
<proteinExistence type="inferred from homology"/>
<evidence type="ECO:0000313" key="11">
    <source>
        <dbReference type="Proteomes" id="UP000242188"/>
    </source>
</evidence>
<dbReference type="InterPro" id="IPR029008">
    <property type="entry name" value="EMC6-like"/>
</dbReference>
<evidence type="ECO:0000256" key="3">
    <source>
        <dbReference type="ARBA" id="ARBA00020827"/>
    </source>
</evidence>
<evidence type="ECO:0000256" key="6">
    <source>
        <dbReference type="ARBA" id="ARBA00022989"/>
    </source>
</evidence>
<comment type="similarity">
    <text evidence="2">Belongs to the EMC6 family.</text>
</comment>
<evidence type="ECO:0000313" key="10">
    <source>
        <dbReference type="EMBL" id="OWF54784.1"/>
    </source>
</evidence>
<dbReference type="OrthoDB" id="16510at2759"/>
<organism evidence="10 11">
    <name type="scientific">Mizuhopecten yessoensis</name>
    <name type="common">Japanese scallop</name>
    <name type="synonym">Patinopecten yessoensis</name>
    <dbReference type="NCBI Taxonomy" id="6573"/>
    <lineage>
        <taxon>Eukaryota</taxon>
        <taxon>Metazoa</taxon>
        <taxon>Spiralia</taxon>
        <taxon>Lophotrochozoa</taxon>
        <taxon>Mollusca</taxon>
        <taxon>Bivalvia</taxon>
        <taxon>Autobranchia</taxon>
        <taxon>Pteriomorphia</taxon>
        <taxon>Pectinida</taxon>
        <taxon>Pectinoidea</taxon>
        <taxon>Pectinidae</taxon>
        <taxon>Mizuhopecten</taxon>
    </lineage>
</organism>
<name>A0A210R1G3_MIZYE</name>
<keyword evidence="5" id="KW-0256">Endoplasmic reticulum</keyword>
<dbReference type="EMBL" id="NEDP02000883">
    <property type="protein sequence ID" value="OWF54784.1"/>
    <property type="molecule type" value="Genomic_DNA"/>
</dbReference>
<feature type="transmembrane region" description="Helical" evidence="9">
    <location>
        <begin position="95"/>
        <end position="113"/>
    </location>
</feature>
<dbReference type="STRING" id="6573.A0A210R1G3"/>
<keyword evidence="6 9" id="KW-1133">Transmembrane helix</keyword>
<keyword evidence="11" id="KW-1185">Reference proteome</keyword>
<dbReference type="PANTHER" id="PTHR20994:SF0">
    <property type="entry name" value="ER MEMBRANE PROTEIN COMPLEX SUBUNIT 6"/>
    <property type="match status" value="1"/>
</dbReference>
<evidence type="ECO:0000256" key="8">
    <source>
        <dbReference type="ARBA" id="ARBA00031072"/>
    </source>
</evidence>
<dbReference type="GO" id="GO:0034975">
    <property type="term" value="P:protein folding in endoplasmic reticulum"/>
    <property type="evidence" value="ECO:0007669"/>
    <property type="project" value="TreeGrafter"/>
</dbReference>
<evidence type="ECO:0000256" key="9">
    <source>
        <dbReference type="SAM" id="Phobius"/>
    </source>
</evidence>
<sequence>MASGVAVKTKRKGKDNVTAYSELAMRGNAFVLEYCRTSMSALSGAAAGILGLTALYGFAFYFVTSILLSVMLYFKAGSAWHKYFVNRRGLFINGLLGGLFTYILVWTFLYGMVHVY</sequence>
<reference evidence="10 11" key="1">
    <citation type="journal article" date="2017" name="Nat. Ecol. Evol.">
        <title>Scallop genome provides insights into evolution of bilaterian karyotype and development.</title>
        <authorList>
            <person name="Wang S."/>
            <person name="Zhang J."/>
            <person name="Jiao W."/>
            <person name="Li J."/>
            <person name="Xun X."/>
            <person name="Sun Y."/>
            <person name="Guo X."/>
            <person name="Huan P."/>
            <person name="Dong B."/>
            <person name="Zhang L."/>
            <person name="Hu X."/>
            <person name="Sun X."/>
            <person name="Wang J."/>
            <person name="Zhao C."/>
            <person name="Wang Y."/>
            <person name="Wang D."/>
            <person name="Huang X."/>
            <person name="Wang R."/>
            <person name="Lv J."/>
            <person name="Li Y."/>
            <person name="Zhang Z."/>
            <person name="Liu B."/>
            <person name="Lu W."/>
            <person name="Hui Y."/>
            <person name="Liang J."/>
            <person name="Zhou Z."/>
            <person name="Hou R."/>
            <person name="Li X."/>
            <person name="Liu Y."/>
            <person name="Li H."/>
            <person name="Ning X."/>
            <person name="Lin Y."/>
            <person name="Zhao L."/>
            <person name="Xing Q."/>
            <person name="Dou J."/>
            <person name="Li Y."/>
            <person name="Mao J."/>
            <person name="Guo H."/>
            <person name="Dou H."/>
            <person name="Li T."/>
            <person name="Mu C."/>
            <person name="Jiang W."/>
            <person name="Fu Q."/>
            <person name="Fu X."/>
            <person name="Miao Y."/>
            <person name="Liu J."/>
            <person name="Yu Q."/>
            <person name="Li R."/>
            <person name="Liao H."/>
            <person name="Li X."/>
            <person name="Kong Y."/>
            <person name="Jiang Z."/>
            <person name="Chourrout D."/>
            <person name="Li R."/>
            <person name="Bao Z."/>
        </authorList>
    </citation>
    <scope>NUCLEOTIDE SEQUENCE [LARGE SCALE GENOMIC DNA]</scope>
    <source>
        <strain evidence="10 11">PY_sf001</strain>
    </source>
</reference>
<evidence type="ECO:0000256" key="7">
    <source>
        <dbReference type="ARBA" id="ARBA00023136"/>
    </source>
</evidence>
<dbReference type="InterPro" id="IPR008504">
    <property type="entry name" value="Emc6"/>
</dbReference>
<evidence type="ECO:0000256" key="1">
    <source>
        <dbReference type="ARBA" id="ARBA00004477"/>
    </source>
</evidence>
<comment type="subcellular location">
    <subcellularLocation>
        <location evidence="1">Endoplasmic reticulum membrane</location>
        <topology evidence="1">Multi-pass membrane protein</topology>
    </subcellularLocation>
</comment>
<protein>
    <recommendedName>
        <fullName evidence="3">ER membrane protein complex subunit 6</fullName>
    </recommendedName>
    <alternativeName>
        <fullName evidence="8">Transmembrane protein 93</fullName>
    </alternativeName>
</protein>
<keyword evidence="4 9" id="KW-0812">Transmembrane</keyword>
<dbReference type="Pfam" id="PF07019">
    <property type="entry name" value="EMC6"/>
    <property type="match status" value="1"/>
</dbReference>
<feature type="transmembrane region" description="Helical" evidence="9">
    <location>
        <begin position="49"/>
        <end position="74"/>
    </location>
</feature>
<dbReference type="GO" id="GO:0000045">
    <property type="term" value="P:autophagosome assembly"/>
    <property type="evidence" value="ECO:0007669"/>
    <property type="project" value="TreeGrafter"/>
</dbReference>
<accession>A0A210R1G3</accession>
<evidence type="ECO:0000256" key="2">
    <source>
        <dbReference type="ARBA" id="ARBA00009436"/>
    </source>
</evidence>
<dbReference type="Proteomes" id="UP000242188">
    <property type="component" value="Unassembled WGS sequence"/>
</dbReference>
<evidence type="ECO:0000256" key="4">
    <source>
        <dbReference type="ARBA" id="ARBA00022692"/>
    </source>
</evidence>
<dbReference type="AlphaFoldDB" id="A0A210R1G3"/>
<dbReference type="GO" id="GO:0072546">
    <property type="term" value="C:EMC complex"/>
    <property type="evidence" value="ECO:0007669"/>
    <property type="project" value="InterPro"/>
</dbReference>
<comment type="caution">
    <text evidence="10">The sequence shown here is derived from an EMBL/GenBank/DDBJ whole genome shotgun (WGS) entry which is preliminary data.</text>
</comment>
<gene>
    <name evidence="10" type="ORF">KP79_PYT12207</name>
</gene>
<keyword evidence="7 9" id="KW-0472">Membrane</keyword>